<feature type="domain" description="Putative host cell surface-exposed lipoprotein Ltp-like HTH region" evidence="1">
    <location>
        <begin position="40"/>
        <end position="87"/>
    </location>
</feature>
<dbReference type="AlphaFoldDB" id="A0A6L7GWK2"/>
<dbReference type="EMBL" id="WMBR01000011">
    <property type="protein sequence ID" value="MXP24346.1"/>
    <property type="molecule type" value="Genomic_DNA"/>
</dbReference>
<evidence type="ECO:0000313" key="3">
    <source>
        <dbReference type="Proteomes" id="UP000475545"/>
    </source>
</evidence>
<feature type="domain" description="Putative host cell surface-exposed lipoprotein Ltp-like HTH region" evidence="1">
    <location>
        <begin position="1"/>
        <end position="33"/>
    </location>
</feature>
<gene>
    <name evidence="2" type="ORF">GIY30_23780</name>
</gene>
<dbReference type="InterPro" id="IPR036388">
    <property type="entry name" value="WH-like_DNA-bd_sf"/>
</dbReference>
<evidence type="ECO:0000313" key="2">
    <source>
        <dbReference type="EMBL" id="MXP24346.1"/>
    </source>
</evidence>
<accession>A0A6L7GWK2</accession>
<organism evidence="2 3">
    <name type="scientific">Gordonia mangrovi</name>
    <dbReference type="NCBI Taxonomy" id="2665643"/>
    <lineage>
        <taxon>Bacteria</taxon>
        <taxon>Bacillati</taxon>
        <taxon>Actinomycetota</taxon>
        <taxon>Actinomycetes</taxon>
        <taxon>Mycobacteriales</taxon>
        <taxon>Gordoniaceae</taxon>
        <taxon>Gordonia</taxon>
    </lineage>
</organism>
<dbReference type="Pfam" id="PF07553">
    <property type="entry name" value="Lipoprotein_Ltp"/>
    <property type="match status" value="2"/>
</dbReference>
<evidence type="ECO:0000259" key="1">
    <source>
        <dbReference type="Pfam" id="PF07553"/>
    </source>
</evidence>
<dbReference type="Proteomes" id="UP000475545">
    <property type="component" value="Unassembled WGS sequence"/>
</dbReference>
<reference evidence="2 3" key="1">
    <citation type="submission" date="2019-11" db="EMBL/GenBank/DDBJ databases">
        <title>Gordonia sp. nov., a novel actinobacterium isolated from mangrove soil in Hainan.</title>
        <authorList>
            <person name="Huang X."/>
            <person name="Xie Y."/>
            <person name="Chu X."/>
            <person name="Xiao K."/>
        </authorList>
    </citation>
    <scope>NUCLEOTIDE SEQUENCE [LARGE SCALE GENOMIC DNA]</scope>
    <source>
        <strain evidence="2 3">HNM0687</strain>
    </source>
</reference>
<dbReference type="InterPro" id="IPR011434">
    <property type="entry name" value="Ltp-like_HTH"/>
</dbReference>
<sequence length="89" mass="9472">MMGMSKQGLIRQLSSDAGDGFSVKDATVAVNHIEQQGDVDWNAEAVEAGQAYLDMMGMSRSGLIQQLTSDAGDQFTLEQATYAADQLGV</sequence>
<proteinExistence type="predicted"/>
<dbReference type="Gene3D" id="1.10.10.10">
    <property type="entry name" value="Winged helix-like DNA-binding domain superfamily/Winged helix DNA-binding domain"/>
    <property type="match status" value="2"/>
</dbReference>
<protein>
    <recommendedName>
        <fullName evidence="1">Putative host cell surface-exposed lipoprotein Ltp-like HTH region domain-containing protein</fullName>
    </recommendedName>
</protein>
<keyword evidence="3" id="KW-1185">Reference proteome</keyword>
<name>A0A6L7GWK2_9ACTN</name>
<comment type="caution">
    <text evidence="2">The sequence shown here is derived from an EMBL/GenBank/DDBJ whole genome shotgun (WGS) entry which is preliminary data.</text>
</comment>